<comment type="function">
    <text evidence="5">Required for coenzyme pyrroloquinoline quinone (PQQ) biosynthesis. PQQ is probably formed by cross-linking a specific glutamate to a specific tyrosine residue and excising these residues from the peptide.</text>
</comment>
<evidence type="ECO:0000256" key="3">
    <source>
        <dbReference type="ARBA" id="ARBA00015086"/>
    </source>
</evidence>
<evidence type="ECO:0000313" key="6">
    <source>
        <dbReference type="EMBL" id="MBR1141335.1"/>
    </source>
</evidence>
<organism evidence="6 7">
    <name type="scientific">Bradyrhizobium denitrificans</name>
    <dbReference type="NCBI Taxonomy" id="2734912"/>
    <lineage>
        <taxon>Bacteria</taxon>
        <taxon>Pseudomonadati</taxon>
        <taxon>Pseudomonadota</taxon>
        <taxon>Alphaproteobacteria</taxon>
        <taxon>Hyphomicrobiales</taxon>
        <taxon>Nitrobacteraceae</taxon>
        <taxon>Bradyrhizobium</taxon>
    </lineage>
</organism>
<comment type="similarity">
    <text evidence="2 5">Belongs to the PqqA family.</text>
</comment>
<dbReference type="NCBIfam" id="TIGR02107">
    <property type="entry name" value="PQQ_syn_pqqA"/>
    <property type="match status" value="1"/>
</dbReference>
<dbReference type="HAMAP" id="MF_00656">
    <property type="entry name" value="PQQ_syn_PqqA"/>
    <property type="match status" value="1"/>
</dbReference>
<proteinExistence type="inferred from homology"/>
<comment type="pathway">
    <text evidence="1 5">Cofactor biosynthesis; pyrroloquinoline quinone biosynthesis.</text>
</comment>
<dbReference type="RefSeq" id="WP_012042241.1">
    <property type="nucleotide sequence ID" value="NZ_JABFDP010000027.1"/>
</dbReference>
<dbReference type="Proteomes" id="UP001314635">
    <property type="component" value="Unassembled WGS sequence"/>
</dbReference>
<gene>
    <name evidence="5 6" type="primary">pqqA</name>
    <name evidence="6" type="ORF">JQ619_36870</name>
</gene>
<evidence type="ECO:0000256" key="2">
    <source>
        <dbReference type="ARBA" id="ARBA00009325"/>
    </source>
</evidence>
<keyword evidence="7" id="KW-1185">Reference proteome</keyword>
<dbReference type="EMBL" id="JAFCLK010000061">
    <property type="protein sequence ID" value="MBR1141335.1"/>
    <property type="molecule type" value="Genomic_DNA"/>
</dbReference>
<evidence type="ECO:0000313" key="7">
    <source>
        <dbReference type="Proteomes" id="UP001314635"/>
    </source>
</evidence>
<dbReference type="Pfam" id="PF08042">
    <property type="entry name" value="PqqA"/>
    <property type="match status" value="1"/>
</dbReference>
<feature type="cross-link" description="Pyrroloquinoline quinone (Glu-Tyr)" evidence="5">
    <location>
        <begin position="16"/>
        <end position="20"/>
    </location>
</feature>
<accession>A0ABS5GJ30</accession>
<protein>
    <recommendedName>
        <fullName evidence="3 5">Coenzyme PQQ synthesis protein A</fullName>
    </recommendedName>
    <alternativeName>
        <fullName evidence="5">Pyrroloquinoline quinone biosynthesis protein A</fullName>
    </alternativeName>
</protein>
<keyword evidence="4 5" id="KW-0884">PQQ biosynthesis</keyword>
<dbReference type="InterPro" id="IPR011725">
    <property type="entry name" value="PQQ_synth_PqqA"/>
</dbReference>
<evidence type="ECO:0000256" key="4">
    <source>
        <dbReference type="ARBA" id="ARBA00022905"/>
    </source>
</evidence>
<reference evidence="7" key="1">
    <citation type="journal article" date="2021" name="ISME J.">
        <title>Evolutionary origin and ecological implication of a unique nif island in free-living Bradyrhizobium lineages.</title>
        <authorList>
            <person name="Tao J."/>
        </authorList>
    </citation>
    <scope>NUCLEOTIDE SEQUENCE [LARGE SCALE GENOMIC DNA]</scope>
    <source>
        <strain evidence="7">SZCCT0094</strain>
    </source>
</reference>
<name>A0ABS5GJ30_9BRAD</name>
<evidence type="ECO:0000256" key="1">
    <source>
        <dbReference type="ARBA" id="ARBA00004886"/>
    </source>
</evidence>
<comment type="caution">
    <text evidence="6">The sequence shown here is derived from an EMBL/GenBank/DDBJ whole genome shotgun (WGS) entry which is preliminary data.</text>
</comment>
<sequence>MSWTAPKIVEVAVGMEINMYACASRQAAQRKS</sequence>
<evidence type="ECO:0000256" key="5">
    <source>
        <dbReference type="HAMAP-Rule" id="MF_00656"/>
    </source>
</evidence>